<feature type="region of interest" description="Disordered" evidence="1">
    <location>
        <begin position="140"/>
        <end position="160"/>
    </location>
</feature>
<dbReference type="GO" id="GO:0003677">
    <property type="term" value="F:DNA binding"/>
    <property type="evidence" value="ECO:0007669"/>
    <property type="project" value="UniProtKB-KW"/>
</dbReference>
<comment type="caution">
    <text evidence="2">The sequence shown here is derived from an EMBL/GenBank/DDBJ whole genome shotgun (WGS) entry which is preliminary data.</text>
</comment>
<dbReference type="EMBL" id="QFAY01000035">
    <property type="protein sequence ID" value="MBP2622127.1"/>
    <property type="molecule type" value="Genomic_DNA"/>
</dbReference>
<evidence type="ECO:0000313" key="2">
    <source>
        <dbReference type="EMBL" id="MBP2622127.1"/>
    </source>
</evidence>
<dbReference type="CDD" id="cd10912">
    <property type="entry name" value="PIN_YacP-like"/>
    <property type="match status" value="1"/>
</dbReference>
<organism evidence="2 3">
    <name type="scientific">Streptococcus panodentis</name>
    <dbReference type="NCBI Taxonomy" id="1581472"/>
    <lineage>
        <taxon>Bacteria</taxon>
        <taxon>Bacillati</taxon>
        <taxon>Bacillota</taxon>
        <taxon>Bacilli</taxon>
        <taxon>Lactobacillales</taxon>
        <taxon>Streptococcaceae</taxon>
        <taxon>Streptococcus</taxon>
    </lineage>
</organism>
<accession>A0ABS5AZW8</accession>
<dbReference type="InterPro" id="IPR010298">
    <property type="entry name" value="YacP-like"/>
</dbReference>
<dbReference type="PANTHER" id="PTHR34547">
    <property type="entry name" value="YACP-LIKE NYN DOMAIN PROTEIN"/>
    <property type="match status" value="1"/>
</dbReference>
<gene>
    <name evidence="2" type="ORF">DHL47_12520</name>
</gene>
<keyword evidence="3" id="KW-1185">Reference proteome</keyword>
<sequence length="176" mass="20173">MPLKRKILLVDGYNMIAFWQETHQLFARGDLDAARTILLDKLSNYASFEELEIICVFDAQYMPGIRQSYEAFQVTVVFTEEEETADDYIERLAAELNTPRNQVSVATSDLNEQWTVFAQGALRVSARELEKRVADTKSDLNQVSDQISSAKPPLRPMDNPSLRALQKMMEKEKHDL</sequence>
<reference evidence="2 3" key="1">
    <citation type="submission" date="2018-05" db="EMBL/GenBank/DDBJ databases">
        <title>Draft genome sequence of Streptococcus panodentis CCUG 70867T.</title>
        <authorList>
            <person name="Salva-Serra F."/>
            <person name="Mendez V."/>
            <person name="Jaen-Luchoro D."/>
            <person name="Gonzales-Siles L."/>
            <person name="Karlsson R."/>
            <person name="Engstrom-Jakobsson H."/>
            <person name="Busquets A."/>
            <person name="Gomila M."/>
            <person name="Pineiro-Iglesias B."/>
            <person name="Bennasar-Figueras A."/>
            <person name="Seeger M."/>
            <person name="Moore E."/>
        </authorList>
    </citation>
    <scope>NUCLEOTIDE SEQUENCE [LARGE SCALE GENOMIC DNA]</scope>
    <source>
        <strain evidence="2 3">CCUG 70867</strain>
    </source>
</reference>
<dbReference type="PANTHER" id="PTHR34547:SF1">
    <property type="entry name" value="YACP-LIKE NYN DOMAIN PROTEIN"/>
    <property type="match status" value="1"/>
</dbReference>
<keyword evidence="2" id="KW-0238">DNA-binding</keyword>
<evidence type="ECO:0000313" key="3">
    <source>
        <dbReference type="Proteomes" id="UP001519349"/>
    </source>
</evidence>
<protein>
    <submittedName>
        <fullName evidence="2">DNA-binding protein</fullName>
    </submittedName>
</protein>
<feature type="compositionally biased region" description="Polar residues" evidence="1">
    <location>
        <begin position="140"/>
        <end position="149"/>
    </location>
</feature>
<evidence type="ECO:0000256" key="1">
    <source>
        <dbReference type="SAM" id="MobiDB-lite"/>
    </source>
</evidence>
<proteinExistence type="predicted"/>
<dbReference type="RefSeq" id="WP_209552059.1">
    <property type="nucleotide sequence ID" value="NZ_QFAY01000035.1"/>
</dbReference>
<dbReference type="Proteomes" id="UP001519349">
    <property type="component" value="Unassembled WGS sequence"/>
</dbReference>
<dbReference type="Pfam" id="PF05991">
    <property type="entry name" value="NYN_YacP"/>
    <property type="match status" value="1"/>
</dbReference>
<name>A0ABS5AZW8_9STRE</name>